<evidence type="ECO:0000313" key="2">
    <source>
        <dbReference type="EMBL" id="CAI6359448.1"/>
    </source>
</evidence>
<name>A0AAV0WUD8_9HEMI</name>
<organism evidence="2 3">
    <name type="scientific">Macrosiphum euphorbiae</name>
    <name type="common">potato aphid</name>
    <dbReference type="NCBI Taxonomy" id="13131"/>
    <lineage>
        <taxon>Eukaryota</taxon>
        <taxon>Metazoa</taxon>
        <taxon>Ecdysozoa</taxon>
        <taxon>Arthropoda</taxon>
        <taxon>Hexapoda</taxon>
        <taxon>Insecta</taxon>
        <taxon>Pterygota</taxon>
        <taxon>Neoptera</taxon>
        <taxon>Paraneoptera</taxon>
        <taxon>Hemiptera</taxon>
        <taxon>Sternorrhyncha</taxon>
        <taxon>Aphidomorpha</taxon>
        <taxon>Aphidoidea</taxon>
        <taxon>Aphididae</taxon>
        <taxon>Macrosiphini</taxon>
        <taxon>Macrosiphum</taxon>
    </lineage>
</organism>
<proteinExistence type="predicted"/>
<gene>
    <name evidence="2" type="ORF">MEUPH1_LOCUS14856</name>
</gene>
<keyword evidence="1" id="KW-0812">Transmembrane</keyword>
<keyword evidence="1" id="KW-0472">Membrane</keyword>
<feature type="transmembrane region" description="Helical" evidence="1">
    <location>
        <begin position="57"/>
        <end position="85"/>
    </location>
</feature>
<keyword evidence="3" id="KW-1185">Reference proteome</keyword>
<protein>
    <submittedName>
        <fullName evidence="2">Uncharacterized protein</fullName>
    </submittedName>
</protein>
<evidence type="ECO:0000256" key="1">
    <source>
        <dbReference type="SAM" id="Phobius"/>
    </source>
</evidence>
<dbReference type="EMBL" id="CARXXK010000002">
    <property type="protein sequence ID" value="CAI6359448.1"/>
    <property type="molecule type" value="Genomic_DNA"/>
</dbReference>
<comment type="caution">
    <text evidence="2">The sequence shown here is derived from an EMBL/GenBank/DDBJ whole genome shotgun (WGS) entry which is preliminary data.</text>
</comment>
<evidence type="ECO:0000313" key="3">
    <source>
        <dbReference type="Proteomes" id="UP001160148"/>
    </source>
</evidence>
<dbReference type="AlphaFoldDB" id="A0AAV0WUD8"/>
<keyword evidence="1" id="KW-1133">Transmembrane helix</keyword>
<sequence length="155" mass="17800">MKALQNHLMFPQESETVQRNLIQQTLGHDVINQGINIKNLIDEQTISKLVHQELHNIWGWFTSFGNIMSGVLGLVIICKMIITLINTGLNITLLYKTFGWSIKLIAGLFSNVTHHLMHNTHKKQYSSSNCQIKTIKPKRHDKESEQLSNNRRLSV</sequence>
<dbReference type="Pfam" id="PF24664">
    <property type="entry name" value="Monjiviricetes_fusion"/>
    <property type="match status" value="1"/>
</dbReference>
<reference evidence="2 3" key="1">
    <citation type="submission" date="2023-01" db="EMBL/GenBank/DDBJ databases">
        <authorList>
            <person name="Whitehead M."/>
        </authorList>
    </citation>
    <scope>NUCLEOTIDE SEQUENCE [LARGE SCALE GENOMIC DNA]</scope>
</reference>
<dbReference type="Proteomes" id="UP001160148">
    <property type="component" value="Unassembled WGS sequence"/>
</dbReference>
<accession>A0AAV0WUD8</accession>